<sequence length="1181" mass="134125">MVEIYSVCGKWKQNEKLQWVFLVDTAKGGSLCEVDENISYKGLVESVIEDFGLERLVKDISLSYELPQRMKLMLEDSLPIHIRNDRQLCTFIKKKQGDPEIIRLCVTELHRSTGSDISVSVPPSDTCSMAEKGQGNDSLFLPLARDSAVIPIGKFTFNGCTRKPEVGTSSISAAHENQKEPHPSVGTSFISAAHENQKEPHPSVGTSSISVPYSDTCSTAEKGRGNKSLDLLPAPDRSPIPIGGVHSTRGADDIYVNKYFINKAELMQKMRTWALEYKFEFRSRWSNKDRVVLVCVDDKCTWRMRAMRVVSYDFFVVKKYCHEHTCDTTHRNANHRQATAKLLGTFYCSHYGEKKEGLRPKQLMELVRRDHGVHLPCLLSIIPNAADLVFVSDRAPTITNALSELYPLSHHGICTYHLGNNIKTKFGSQSFLPLVQAAAKAYTYQAFVEVFNDIQISNSDLAAYLEEADLKKWARCFAPSHRYNIMTTNIAESLNSMLKEPRELPVLSLLETIRLTLTTWFHERREKAAKHNKRLTPIVTKEMVLRDKNCTCCVFDIDKIPCIHAIAASKRTNMDENKLADDFNLTDTWAKAYAESIHPKTKVSSGRPPKKRFRSAREFGVPGSKSQRHKCGRCGKEDFGFDSKTESIKLSYMLPMKSKSYADTPPVCVTNGRQFEAYLRQCSKESVRLCVKIIGGGNCREKKDRKRKGKCEESREVNVETVLEDEDYYNRKRDGKKPVGDLFNRKFASTQHSVDEEDEVESIISEAIREDLEDDDEFPRSDYCDDEDGASSGDEYYGLNSRDEEEEEDVADRDEVKTTGQRYESKDALEERLKILSVIQKFDFDVDRSKPDLYTVNCWVPGSRWRVRASPIGDSSVFNIRIYNRTHTCSVIERSARGRQATPAILGQLYKEFVGGVGESVLPCHVAEALNLRYGIKIKDMNPDLHSYLVRADVRFWSRVHFPGDRYNFTTSNIAESLNKVLTGARKYPIVMLLDEVRLMLTRWYAKRRKEAMLMTTTLTKGLEKHLHDRIIKAKYLAVQEIDRHQYEVTNGVSTNVVNLTAKKCSCMMFDLDKIACVHAIAAAEHAKVYRIALNDKNYLIDFLRIGYAISIMPKDGSSPIPQRIGSTVCKPPFVRIPPGRPKITRIKGQTEIAIDRSRPRKVHVCSKCHLAGHNRTTCTS</sequence>
<feature type="region of interest" description="Disordered" evidence="5">
    <location>
        <begin position="774"/>
        <end position="823"/>
    </location>
</feature>
<feature type="region of interest" description="Disordered" evidence="5">
    <location>
        <begin position="600"/>
        <end position="629"/>
    </location>
</feature>
<keyword evidence="1" id="KW-0479">Metal-binding</keyword>
<evidence type="ECO:0000256" key="1">
    <source>
        <dbReference type="ARBA" id="ARBA00022723"/>
    </source>
</evidence>
<dbReference type="GO" id="GO:0008270">
    <property type="term" value="F:zinc ion binding"/>
    <property type="evidence" value="ECO:0007669"/>
    <property type="project" value="UniProtKB-KW"/>
</dbReference>
<feature type="domain" description="SWIM-type" evidence="6">
    <location>
        <begin position="539"/>
        <end position="573"/>
    </location>
</feature>
<dbReference type="InterPro" id="IPR007527">
    <property type="entry name" value="Znf_SWIM"/>
</dbReference>
<evidence type="ECO:0000313" key="8">
    <source>
        <dbReference type="Proteomes" id="UP000682877"/>
    </source>
</evidence>
<dbReference type="PANTHER" id="PTHR31973">
    <property type="entry name" value="POLYPROTEIN, PUTATIVE-RELATED"/>
    <property type="match status" value="1"/>
</dbReference>
<gene>
    <name evidence="7" type="ORF">AARE701A_LOCUS12409</name>
</gene>
<evidence type="ECO:0000256" key="3">
    <source>
        <dbReference type="ARBA" id="ARBA00022833"/>
    </source>
</evidence>
<proteinExistence type="predicted"/>
<name>A0A8S2A9C6_ARAAE</name>
<evidence type="ECO:0000259" key="6">
    <source>
        <dbReference type="PROSITE" id="PS50966"/>
    </source>
</evidence>
<keyword evidence="2 4" id="KW-0863">Zinc-finger</keyword>
<reference evidence="7" key="1">
    <citation type="submission" date="2021-01" db="EMBL/GenBank/DDBJ databases">
        <authorList>
            <person name="Bezrukov I."/>
        </authorList>
    </citation>
    <scope>NUCLEOTIDE SEQUENCE</scope>
</reference>
<feature type="compositionally biased region" description="Basic and acidic residues" evidence="5">
    <location>
        <begin position="813"/>
        <end position="823"/>
    </location>
</feature>
<evidence type="ECO:0000313" key="7">
    <source>
        <dbReference type="EMBL" id="CAE6074424.1"/>
    </source>
</evidence>
<evidence type="ECO:0000256" key="5">
    <source>
        <dbReference type="SAM" id="MobiDB-lite"/>
    </source>
</evidence>
<dbReference type="Proteomes" id="UP000682877">
    <property type="component" value="Chromosome 5"/>
</dbReference>
<organism evidence="7 8">
    <name type="scientific">Arabidopsis arenosa</name>
    <name type="common">Sand rock-cress</name>
    <name type="synonym">Cardaminopsis arenosa</name>
    <dbReference type="NCBI Taxonomy" id="38785"/>
    <lineage>
        <taxon>Eukaryota</taxon>
        <taxon>Viridiplantae</taxon>
        <taxon>Streptophyta</taxon>
        <taxon>Embryophyta</taxon>
        <taxon>Tracheophyta</taxon>
        <taxon>Spermatophyta</taxon>
        <taxon>Magnoliopsida</taxon>
        <taxon>eudicotyledons</taxon>
        <taxon>Gunneridae</taxon>
        <taxon>Pentapetalae</taxon>
        <taxon>rosids</taxon>
        <taxon>malvids</taxon>
        <taxon>Brassicales</taxon>
        <taxon>Brassicaceae</taxon>
        <taxon>Camelineae</taxon>
        <taxon>Arabidopsis</taxon>
    </lineage>
</organism>
<dbReference type="PROSITE" id="PS50966">
    <property type="entry name" value="ZF_SWIM"/>
    <property type="match status" value="2"/>
</dbReference>
<dbReference type="EMBL" id="LR999455">
    <property type="protein sequence ID" value="CAE6074424.1"/>
    <property type="molecule type" value="Genomic_DNA"/>
</dbReference>
<keyword evidence="3" id="KW-0862">Zinc</keyword>
<keyword evidence="8" id="KW-1185">Reference proteome</keyword>
<feature type="compositionally biased region" description="Acidic residues" evidence="5">
    <location>
        <begin position="803"/>
        <end position="812"/>
    </location>
</feature>
<dbReference type="PANTHER" id="PTHR31973:SF195">
    <property type="entry name" value="MUDR FAMILY TRANSPOSASE"/>
    <property type="match status" value="1"/>
</dbReference>
<dbReference type="InterPro" id="IPR006564">
    <property type="entry name" value="Znf_PMZ"/>
</dbReference>
<dbReference type="Pfam" id="PF04434">
    <property type="entry name" value="SWIM"/>
    <property type="match status" value="2"/>
</dbReference>
<feature type="domain" description="SWIM-type" evidence="6">
    <location>
        <begin position="1047"/>
        <end position="1088"/>
    </location>
</feature>
<evidence type="ECO:0000256" key="2">
    <source>
        <dbReference type="ARBA" id="ARBA00022771"/>
    </source>
</evidence>
<protein>
    <recommendedName>
        <fullName evidence="6">SWIM-type domain-containing protein</fullName>
    </recommendedName>
</protein>
<evidence type="ECO:0000256" key="4">
    <source>
        <dbReference type="PROSITE-ProRule" id="PRU00325"/>
    </source>
</evidence>
<dbReference type="AlphaFoldDB" id="A0A8S2A9C6"/>
<dbReference type="SMART" id="SM00575">
    <property type="entry name" value="ZnF_PMZ"/>
    <property type="match status" value="2"/>
</dbReference>
<accession>A0A8S2A9C6</accession>